<evidence type="ECO:0000313" key="5">
    <source>
        <dbReference type="EMBL" id="CAF4221395.1"/>
    </source>
</evidence>
<protein>
    <submittedName>
        <fullName evidence="1">Uncharacterized protein</fullName>
    </submittedName>
</protein>
<gene>
    <name evidence="4" type="ORF">FME351_LOCUS20095</name>
    <name evidence="3" type="ORF">GRG538_LOCUS19295</name>
    <name evidence="7" type="ORF">HFQ381_LOCUS27967</name>
    <name evidence="2" type="ORF">LUA448_LOCUS15758</name>
    <name evidence="6" type="ORF">QYT958_LOCUS2824</name>
    <name evidence="1" type="ORF">TIS948_LOCUS13154</name>
    <name evidence="8" type="ORF">TSG867_LOCUS22183</name>
    <name evidence="5" type="ORF">UJA718_LOCUS7756</name>
</gene>
<dbReference type="Proteomes" id="UP000663869">
    <property type="component" value="Unassembled WGS sequence"/>
</dbReference>
<dbReference type="Proteomes" id="UP000663848">
    <property type="component" value="Unassembled WGS sequence"/>
</dbReference>
<dbReference type="Proteomes" id="UP000663873">
    <property type="component" value="Unassembled WGS sequence"/>
</dbReference>
<dbReference type="AlphaFoldDB" id="A0A817QQ43"/>
<dbReference type="Proteomes" id="UP000663825">
    <property type="component" value="Unassembled WGS sequence"/>
</dbReference>
<dbReference type="Proteomes" id="UP000663862">
    <property type="component" value="Unassembled WGS sequence"/>
</dbReference>
<dbReference type="EMBL" id="CAJNYT010003153">
    <property type="protein sequence ID" value="CAF3531562.1"/>
    <property type="molecule type" value="Genomic_DNA"/>
</dbReference>
<dbReference type="EMBL" id="CAJOBR010000189">
    <property type="protein sequence ID" value="CAF4478425.1"/>
    <property type="molecule type" value="Genomic_DNA"/>
</dbReference>
<dbReference type="EMBL" id="CAJOBQ010001784">
    <property type="protein sequence ID" value="CAF4515440.1"/>
    <property type="molecule type" value="Genomic_DNA"/>
</dbReference>
<keyword evidence="10" id="KW-1185">Reference proteome</keyword>
<evidence type="ECO:0000313" key="4">
    <source>
        <dbReference type="EMBL" id="CAF3563767.1"/>
    </source>
</evidence>
<evidence type="ECO:0000313" key="8">
    <source>
        <dbReference type="EMBL" id="CAF4515440.1"/>
    </source>
</evidence>
<dbReference type="Proteomes" id="UP000663872">
    <property type="component" value="Unassembled WGS sequence"/>
</dbReference>
<name>A0A817QQ43_9BILA</name>
<proteinExistence type="predicted"/>
<evidence type="ECO:0000313" key="3">
    <source>
        <dbReference type="EMBL" id="CAF3531562.1"/>
    </source>
</evidence>
<evidence type="ECO:0000313" key="10">
    <source>
        <dbReference type="Proteomes" id="UP000663873"/>
    </source>
</evidence>
<dbReference type="Proteomes" id="UP000663851">
    <property type="component" value="Unassembled WGS sequence"/>
</dbReference>
<comment type="caution">
    <text evidence="1">The sequence shown here is derived from an EMBL/GenBank/DDBJ whole genome shotgun (WGS) entry which is preliminary data.</text>
</comment>
<dbReference type="EMBL" id="CAJNYD010001911">
    <property type="protein sequence ID" value="CAF3380917.1"/>
    <property type="molecule type" value="Genomic_DNA"/>
</dbReference>
<dbReference type="Proteomes" id="UP000663833">
    <property type="component" value="Unassembled WGS sequence"/>
</dbReference>
<reference evidence="1" key="1">
    <citation type="submission" date="2021-02" db="EMBL/GenBank/DDBJ databases">
        <authorList>
            <person name="Nowell W R."/>
        </authorList>
    </citation>
    <scope>NUCLEOTIDE SEQUENCE</scope>
</reference>
<dbReference type="EMBL" id="CAJNYU010002558">
    <property type="protein sequence ID" value="CAF3563767.1"/>
    <property type="molecule type" value="Genomic_DNA"/>
</dbReference>
<organism evidence="1 9">
    <name type="scientific">Rotaria socialis</name>
    <dbReference type="NCBI Taxonomy" id="392032"/>
    <lineage>
        <taxon>Eukaryota</taxon>
        <taxon>Metazoa</taxon>
        <taxon>Spiralia</taxon>
        <taxon>Gnathifera</taxon>
        <taxon>Rotifera</taxon>
        <taxon>Eurotatoria</taxon>
        <taxon>Bdelloidea</taxon>
        <taxon>Philodinida</taxon>
        <taxon>Philodinidae</taxon>
        <taxon>Rotaria</taxon>
    </lineage>
</organism>
<dbReference type="EMBL" id="CAJOBO010003804">
    <property type="protein sequence ID" value="CAF4503776.1"/>
    <property type="molecule type" value="Genomic_DNA"/>
</dbReference>
<dbReference type="OrthoDB" id="10039596at2759"/>
<evidence type="ECO:0000313" key="2">
    <source>
        <dbReference type="EMBL" id="CAF3380917.1"/>
    </source>
</evidence>
<accession>A0A817QQ43</accession>
<dbReference type="EMBL" id="CAJNXB010002038">
    <property type="protein sequence ID" value="CAF3211505.1"/>
    <property type="molecule type" value="Genomic_DNA"/>
</dbReference>
<evidence type="ECO:0000313" key="1">
    <source>
        <dbReference type="EMBL" id="CAF3211505.1"/>
    </source>
</evidence>
<sequence>MSSFSSLDDNDLLVYQSFEKLIDGKLRKTFPSDFQLKPLSVCRVLGYGMFYDFKIALPDDKFAKASFNSNAGYAMGTKVSDATHDCITVQRVSTLTSNQ</sequence>
<dbReference type="EMBL" id="CAJOBP010000793">
    <property type="protein sequence ID" value="CAF4221395.1"/>
    <property type="molecule type" value="Genomic_DNA"/>
</dbReference>
<evidence type="ECO:0000313" key="7">
    <source>
        <dbReference type="EMBL" id="CAF4503776.1"/>
    </source>
</evidence>
<evidence type="ECO:0000313" key="6">
    <source>
        <dbReference type="EMBL" id="CAF4478425.1"/>
    </source>
</evidence>
<evidence type="ECO:0000313" key="9">
    <source>
        <dbReference type="Proteomes" id="UP000663825"/>
    </source>
</evidence>